<evidence type="ECO:0008006" key="4">
    <source>
        <dbReference type="Google" id="ProtNLM"/>
    </source>
</evidence>
<accession>A0A562YCV3</accession>
<dbReference type="RefSeq" id="WP_133355240.1">
    <property type="nucleotide sequence ID" value="NZ_SMZJ02000004.1"/>
</dbReference>
<sequence length="586" mass="67786">MKTNWRILLLLPFFALLMFTSCQEEVVDITEPTEAEALVAESELTALVSAASKMDGSKDNIIDRASCISVKLPLTVVANGLEIIIDSEEDFEVIEAIFDEFDNDDDNLEMIFPITIINADHDEIVINNADQLEAYAEACSGENEEDDDIECIDFKYPISFSIFNADFLIIDTIEIENDRQLHRFIRRVKENEVIASINYPVTMVLADGSEIIVNSNQELHRTIKEAKDACDEDDDNDYNDDDFTKERLDNYLVKCPWLVHEFNRDANALTDKYFDYAINFKENGVVVMRARNGDMLTGTWETRVVQGRGAKLKMEFENLADFTLEWYIYEIEEGRVKVYQEDAGRIIMKRNCDVVIDHTKERVKNYLQECLWRIARINVGGAENEKEYIGTPLRFFENNVVKIRIEGELVEGTYEVFVLNSGRIGLSIELEGRPNLKLQWLVSFLGPNLIKLENSQNRMVLERHCPNTDNDLNYIEDILVSSQWEVASYMDNDADLTENFFMYTLSFLETGRIKITDPNEGVTRGSWLAYRHEGLFLGMRFGRDNEPFNQLTHRWRIKEITPNRIELKDYSANGIVERVLVLERKE</sequence>
<dbReference type="OrthoDB" id="832379at2"/>
<reference evidence="2 3" key="2">
    <citation type="submission" date="2019-07" db="EMBL/GenBank/DDBJ databases">
        <title>Seonamhaeicola sp. W255 draft genome.</title>
        <authorList>
            <person name="Zhang X.-Y."/>
            <person name="Zhang R."/>
            <person name="Zhong Y.-L."/>
            <person name="Du Z.-J."/>
        </authorList>
    </citation>
    <scope>NUCLEOTIDE SEQUENCE [LARGE SCALE GENOMIC DNA]</scope>
    <source>
        <strain evidence="2 3">W255</strain>
    </source>
</reference>
<gene>
    <name evidence="2" type="ORF">E1J38_006485</name>
</gene>
<proteinExistence type="predicted"/>
<evidence type="ECO:0000256" key="1">
    <source>
        <dbReference type="SAM" id="SignalP"/>
    </source>
</evidence>
<evidence type="ECO:0000313" key="2">
    <source>
        <dbReference type="EMBL" id="TWO32517.1"/>
    </source>
</evidence>
<keyword evidence="1" id="KW-0732">Signal</keyword>
<feature type="signal peptide" evidence="1">
    <location>
        <begin position="1"/>
        <end position="24"/>
    </location>
</feature>
<dbReference type="AlphaFoldDB" id="A0A562YCV3"/>
<organism evidence="2 3">
    <name type="scientific">Seonamhaeicola sediminis</name>
    <dbReference type="NCBI Taxonomy" id="2528206"/>
    <lineage>
        <taxon>Bacteria</taxon>
        <taxon>Pseudomonadati</taxon>
        <taxon>Bacteroidota</taxon>
        <taxon>Flavobacteriia</taxon>
        <taxon>Flavobacteriales</taxon>
        <taxon>Flavobacteriaceae</taxon>
    </lineage>
</organism>
<feature type="chain" id="PRO_5023075332" description="Lipocalin-like domain-containing protein" evidence="1">
    <location>
        <begin position="25"/>
        <end position="586"/>
    </location>
</feature>
<reference evidence="2 3" key="1">
    <citation type="submission" date="2019-03" db="EMBL/GenBank/DDBJ databases">
        <authorList>
            <person name="Zhong Y.L."/>
        </authorList>
    </citation>
    <scope>NUCLEOTIDE SEQUENCE [LARGE SCALE GENOMIC DNA]</scope>
    <source>
        <strain evidence="2 3">W255</strain>
    </source>
</reference>
<comment type="caution">
    <text evidence="2">The sequence shown here is derived from an EMBL/GenBank/DDBJ whole genome shotgun (WGS) entry which is preliminary data.</text>
</comment>
<dbReference type="PROSITE" id="PS51257">
    <property type="entry name" value="PROKAR_LIPOPROTEIN"/>
    <property type="match status" value="1"/>
</dbReference>
<evidence type="ECO:0000313" key="3">
    <source>
        <dbReference type="Proteomes" id="UP000295814"/>
    </source>
</evidence>
<keyword evidence="3" id="KW-1185">Reference proteome</keyword>
<name>A0A562YCV3_9FLAO</name>
<dbReference type="Proteomes" id="UP000295814">
    <property type="component" value="Unassembled WGS sequence"/>
</dbReference>
<dbReference type="EMBL" id="SMZJ02000004">
    <property type="protein sequence ID" value="TWO32517.1"/>
    <property type="molecule type" value="Genomic_DNA"/>
</dbReference>
<protein>
    <recommendedName>
        <fullName evidence="4">Lipocalin-like domain-containing protein</fullName>
    </recommendedName>
</protein>